<evidence type="ECO:0000256" key="1">
    <source>
        <dbReference type="SAM" id="MobiDB-lite"/>
    </source>
</evidence>
<dbReference type="AlphaFoldDB" id="A0A3M7DPN5"/>
<gene>
    <name evidence="2" type="ORF">D0863_08604</name>
</gene>
<feature type="region of interest" description="Disordered" evidence="1">
    <location>
        <begin position="61"/>
        <end position="92"/>
    </location>
</feature>
<dbReference type="PANTHER" id="PTHR38111:SF6">
    <property type="entry name" value="FINGER DOMAIN PROTEIN, PUTATIVE (AFU_ORTHOLOGUE AFUA_8G01940)-RELATED"/>
    <property type="match status" value="1"/>
</dbReference>
<dbReference type="GO" id="GO:0016539">
    <property type="term" value="P:intein-mediated protein splicing"/>
    <property type="evidence" value="ECO:0007669"/>
    <property type="project" value="InterPro"/>
</dbReference>
<organism evidence="2 3">
    <name type="scientific">Hortaea werneckii</name>
    <name type="common">Black yeast</name>
    <name type="synonym">Cladosporium werneckii</name>
    <dbReference type="NCBI Taxonomy" id="91943"/>
    <lineage>
        <taxon>Eukaryota</taxon>
        <taxon>Fungi</taxon>
        <taxon>Dikarya</taxon>
        <taxon>Ascomycota</taxon>
        <taxon>Pezizomycotina</taxon>
        <taxon>Dothideomycetes</taxon>
        <taxon>Dothideomycetidae</taxon>
        <taxon>Mycosphaerellales</taxon>
        <taxon>Teratosphaeriaceae</taxon>
        <taxon>Hortaea</taxon>
    </lineage>
</organism>
<dbReference type="PROSITE" id="PS50817">
    <property type="entry name" value="INTEIN_N_TER"/>
    <property type="match status" value="1"/>
</dbReference>
<dbReference type="Proteomes" id="UP000269276">
    <property type="component" value="Unassembled WGS sequence"/>
</dbReference>
<proteinExistence type="predicted"/>
<protein>
    <submittedName>
        <fullName evidence="2">Uncharacterized protein</fullName>
    </submittedName>
</protein>
<evidence type="ECO:0000313" key="3">
    <source>
        <dbReference type="Proteomes" id="UP000269276"/>
    </source>
</evidence>
<dbReference type="OrthoDB" id="5126878at2759"/>
<dbReference type="InterPro" id="IPR053178">
    <property type="entry name" value="Osmoadaptation_assoc"/>
</dbReference>
<accession>A0A3M7DPN5</accession>
<dbReference type="EMBL" id="QWIP01000321">
    <property type="protein sequence ID" value="RMY66192.1"/>
    <property type="molecule type" value="Genomic_DNA"/>
</dbReference>
<comment type="caution">
    <text evidence="2">The sequence shown here is derived from an EMBL/GenBank/DDBJ whole genome shotgun (WGS) entry which is preliminary data.</text>
</comment>
<name>A0A3M7DPN5_HORWE</name>
<evidence type="ECO:0000313" key="2">
    <source>
        <dbReference type="EMBL" id="RMY66192.1"/>
    </source>
</evidence>
<reference evidence="2 3" key="1">
    <citation type="journal article" date="2018" name="BMC Genomics">
        <title>Genomic evidence for intraspecific hybridization in a clonal and extremely halotolerant yeast.</title>
        <authorList>
            <person name="Gostincar C."/>
            <person name="Stajich J.E."/>
            <person name="Zupancic J."/>
            <person name="Zalar P."/>
            <person name="Gunde-Cimerman N."/>
        </authorList>
    </citation>
    <scope>NUCLEOTIDE SEQUENCE [LARGE SCALE GENOMIC DNA]</scope>
    <source>
        <strain evidence="2 3">EXF-2682</strain>
    </source>
</reference>
<dbReference type="InterPro" id="IPR006141">
    <property type="entry name" value="Intein_N"/>
</dbReference>
<dbReference type="PANTHER" id="PTHR38111">
    <property type="entry name" value="ZN(2)-C6 FUNGAL-TYPE DOMAIN-CONTAINING PROTEIN-RELATED"/>
    <property type="match status" value="1"/>
</dbReference>
<sequence length="528" mass="58455">MSTTETNTDSFAFIVSDGPKVPRSARTMIRKQAMKDVGIARKKRGNYGRANQRQVLGSMADASPVVDGDPSNVSVPCAEDKSGDSSSTLADIDEYIPRPSRVTDATQRSLVPFDLLSSSMSSCPAYQSARSRFGVELSDLGVLTNFNVGKSTIAIIAADPSRLITLLGRHQWSYLEFVPARYGHSKCLTAATDALLARAQFVLSPNKSLGTNCGRFYGRALRALQDALMDNKAAVEADVLAATQLIALHEVGQIRSHQSILLTDAHQLLDGSHSAAWSHHVEGSARLIKYRSPDRFRTEYEKALFAAHVGAVVSECLVNNTSCYLKQPEWVNVFTSLKQDTPFLTDRSPLAIDARLAMFGIPGLWRDIDEVVNSPGYYVCAPMNTLESRGRQIHQALIDWLEDYNAHCVRFSLVQSSACELSLRRELFGAVIECLSLVKRLLATVCESSRLALEPEIQALAQLILDLQKQPSYKHSWLFSGHEAGVAYTMILTKDQWEEDVSGEDTNVRIEAAWKRYNTWSKTLRMTD</sequence>